<organism evidence="2">
    <name type="scientific">uncultured Rubrobacteraceae bacterium</name>
    <dbReference type="NCBI Taxonomy" id="349277"/>
    <lineage>
        <taxon>Bacteria</taxon>
        <taxon>Bacillati</taxon>
        <taxon>Actinomycetota</taxon>
        <taxon>Rubrobacteria</taxon>
        <taxon>Rubrobacterales</taxon>
        <taxon>Rubrobacteraceae</taxon>
        <taxon>environmental samples</taxon>
    </lineage>
</organism>
<reference evidence="2" key="1">
    <citation type="submission" date="2020-02" db="EMBL/GenBank/DDBJ databases">
        <authorList>
            <person name="Meier V. D."/>
        </authorList>
    </citation>
    <scope>NUCLEOTIDE SEQUENCE</scope>
    <source>
        <strain evidence="2">AVDCRST_MAG55</strain>
    </source>
</reference>
<evidence type="ECO:0000256" key="1">
    <source>
        <dbReference type="SAM" id="Phobius"/>
    </source>
</evidence>
<keyword evidence="1" id="KW-0472">Membrane</keyword>
<dbReference type="EMBL" id="CADCUZ010000023">
    <property type="protein sequence ID" value="CAA9398921.1"/>
    <property type="molecule type" value="Genomic_DNA"/>
</dbReference>
<feature type="non-terminal residue" evidence="2">
    <location>
        <position position="1"/>
    </location>
</feature>
<gene>
    <name evidence="2" type="ORF">AVDCRST_MAG55-537</name>
</gene>
<keyword evidence="1" id="KW-0812">Transmembrane</keyword>
<evidence type="ECO:0000313" key="2">
    <source>
        <dbReference type="EMBL" id="CAA9398921.1"/>
    </source>
</evidence>
<sequence>VGLGVLRLREHDLLGHHTLLLFPLWVGGGVLLFAPSPV</sequence>
<keyword evidence="1" id="KW-1133">Transmembrane helix</keyword>
<proteinExistence type="predicted"/>
<dbReference type="AlphaFoldDB" id="A0A6J4NVU6"/>
<protein>
    <submittedName>
        <fullName evidence="2">Uncharacterized protein</fullName>
    </submittedName>
</protein>
<feature type="transmembrane region" description="Helical" evidence="1">
    <location>
        <begin position="14"/>
        <end position="34"/>
    </location>
</feature>
<name>A0A6J4NVU6_9ACTN</name>
<accession>A0A6J4NVU6</accession>
<feature type="non-terminal residue" evidence="2">
    <location>
        <position position="38"/>
    </location>
</feature>